<dbReference type="InParanoid" id="A0A4Q1BEH5"/>
<keyword evidence="10" id="KW-1185">Reference proteome</keyword>
<evidence type="ECO:0000256" key="5">
    <source>
        <dbReference type="ARBA" id="ARBA00022692"/>
    </source>
</evidence>
<gene>
    <name evidence="9" type="ORF">M231_06225</name>
</gene>
<evidence type="ECO:0000256" key="6">
    <source>
        <dbReference type="ARBA" id="ARBA00022989"/>
    </source>
</evidence>
<dbReference type="Pfam" id="PF04143">
    <property type="entry name" value="Sulf_transp"/>
    <property type="match status" value="1"/>
</dbReference>
<protein>
    <recommendedName>
        <fullName evidence="11">Sulphur transport domain-containing protein</fullName>
    </recommendedName>
</protein>
<feature type="transmembrane region" description="Helical" evidence="8">
    <location>
        <begin position="162"/>
        <end position="184"/>
    </location>
</feature>
<dbReference type="AlphaFoldDB" id="A0A4Q1BEH5"/>
<sequence length="340" mass="36038">MFTPLQTLLGGYLLHLSTSSLLSLAGRVFGVSGIVSGAVLGDRASWRWATLGGMFLGPLLVSMTGLNGSFPDDGLLSWGKQGWARLMLGGSLVGLGSRLGSGCTSGHFLCGVSRLSPRSLIATLTFFSTSLLTSYFFPSPFLSPPTSSLHLIPSASFTPSSSSILILLTTVGLTILLQTLPTFLPLTKLHLRSLPYILNGIIFSLGLQMSGMISPLKVAAFLTPFSPDFDPSLALIVITGVIPNAIQWGIIKNIRRPKLDWESWNVPTRPDIDWKLLLGSSLFGVGWALTGVCPGPAVVGLSNIIFGTLSSSTYQDNLMILGKVGTYMGCMLAGMAIVKV</sequence>
<evidence type="ECO:0000256" key="1">
    <source>
        <dbReference type="ARBA" id="ARBA00004429"/>
    </source>
</evidence>
<feature type="transmembrane region" description="Helical" evidence="8">
    <location>
        <begin position="120"/>
        <end position="142"/>
    </location>
</feature>
<keyword evidence="7 8" id="KW-0472">Membrane</keyword>
<feature type="transmembrane region" description="Helical" evidence="8">
    <location>
        <begin position="82"/>
        <end position="99"/>
    </location>
</feature>
<evidence type="ECO:0000256" key="2">
    <source>
        <dbReference type="ARBA" id="ARBA00022448"/>
    </source>
</evidence>
<evidence type="ECO:0000313" key="10">
    <source>
        <dbReference type="Proteomes" id="UP000289152"/>
    </source>
</evidence>
<comment type="subcellular location">
    <subcellularLocation>
        <location evidence="1">Cell inner membrane</location>
        <topology evidence="1">Multi-pass membrane protein</topology>
    </subcellularLocation>
</comment>
<evidence type="ECO:0000256" key="8">
    <source>
        <dbReference type="SAM" id="Phobius"/>
    </source>
</evidence>
<feature type="transmembrane region" description="Helical" evidence="8">
    <location>
        <begin position="282"/>
        <end position="306"/>
    </location>
</feature>
<keyword evidence="4" id="KW-0997">Cell inner membrane</keyword>
<dbReference type="Proteomes" id="UP000289152">
    <property type="component" value="Unassembled WGS sequence"/>
</dbReference>
<dbReference type="OrthoDB" id="10254418at2759"/>
<dbReference type="Pfam" id="PF20398">
    <property type="entry name" value="DUF6691"/>
    <property type="match status" value="1"/>
</dbReference>
<feature type="transmembrane region" description="Helical" evidence="8">
    <location>
        <begin position="20"/>
        <end position="41"/>
    </location>
</feature>
<dbReference type="EMBL" id="SDIL01000095">
    <property type="protein sequence ID" value="RXK36504.1"/>
    <property type="molecule type" value="Genomic_DNA"/>
</dbReference>
<name>A0A4Q1BEH5_TREME</name>
<reference evidence="9 10" key="1">
    <citation type="submission" date="2016-06" db="EMBL/GenBank/DDBJ databases">
        <title>Evolution of pathogenesis and genome organization in the Tremellales.</title>
        <authorList>
            <person name="Cuomo C."/>
            <person name="Litvintseva A."/>
            <person name="Heitman J."/>
            <person name="Chen Y."/>
            <person name="Sun S."/>
            <person name="Springer D."/>
            <person name="Dromer F."/>
            <person name="Young S."/>
            <person name="Zeng Q."/>
            <person name="Chapman S."/>
            <person name="Gujja S."/>
            <person name="Saif S."/>
            <person name="Birren B."/>
        </authorList>
    </citation>
    <scope>NUCLEOTIDE SEQUENCE [LARGE SCALE GENOMIC DNA]</scope>
    <source>
        <strain evidence="9 10">ATCC 28783</strain>
    </source>
</reference>
<evidence type="ECO:0008006" key="11">
    <source>
        <dbReference type="Google" id="ProtNLM"/>
    </source>
</evidence>
<dbReference type="InterPro" id="IPR007272">
    <property type="entry name" value="Sulf_transp_TsuA/YedE"/>
</dbReference>
<keyword evidence="5 8" id="KW-0812">Transmembrane</keyword>
<comment type="caution">
    <text evidence="9">The sequence shown here is derived from an EMBL/GenBank/DDBJ whole genome shotgun (WGS) entry which is preliminary data.</text>
</comment>
<feature type="transmembrane region" description="Helical" evidence="8">
    <location>
        <begin position="233"/>
        <end position="251"/>
    </location>
</feature>
<accession>A0A4Q1BEH5</accession>
<keyword evidence="6 8" id="KW-1133">Transmembrane helix</keyword>
<feature type="transmembrane region" description="Helical" evidence="8">
    <location>
        <begin position="318"/>
        <end position="338"/>
    </location>
</feature>
<proteinExistence type="predicted"/>
<evidence type="ECO:0000313" key="9">
    <source>
        <dbReference type="EMBL" id="RXK36504.1"/>
    </source>
</evidence>
<organism evidence="9 10">
    <name type="scientific">Tremella mesenterica</name>
    <name type="common">Jelly fungus</name>
    <dbReference type="NCBI Taxonomy" id="5217"/>
    <lineage>
        <taxon>Eukaryota</taxon>
        <taxon>Fungi</taxon>
        <taxon>Dikarya</taxon>
        <taxon>Basidiomycota</taxon>
        <taxon>Agaricomycotina</taxon>
        <taxon>Tremellomycetes</taxon>
        <taxon>Tremellales</taxon>
        <taxon>Tremellaceae</taxon>
        <taxon>Tremella</taxon>
    </lineage>
</organism>
<dbReference type="PANTHER" id="PTHR30574">
    <property type="entry name" value="INNER MEMBRANE PROTEIN YEDE"/>
    <property type="match status" value="1"/>
</dbReference>
<dbReference type="PANTHER" id="PTHR30574:SF1">
    <property type="entry name" value="SULPHUR TRANSPORT DOMAIN-CONTAINING PROTEIN"/>
    <property type="match status" value="1"/>
</dbReference>
<evidence type="ECO:0000256" key="3">
    <source>
        <dbReference type="ARBA" id="ARBA00022475"/>
    </source>
</evidence>
<dbReference type="InterPro" id="IPR046513">
    <property type="entry name" value="DUF6691"/>
</dbReference>
<evidence type="ECO:0000256" key="4">
    <source>
        <dbReference type="ARBA" id="ARBA00022519"/>
    </source>
</evidence>
<feature type="transmembrane region" description="Helical" evidence="8">
    <location>
        <begin position="196"/>
        <end position="213"/>
    </location>
</feature>
<evidence type="ECO:0000256" key="7">
    <source>
        <dbReference type="ARBA" id="ARBA00023136"/>
    </source>
</evidence>
<dbReference type="VEuPathDB" id="FungiDB:TREMEDRAFT_66929"/>
<keyword evidence="2" id="KW-0813">Transport</keyword>
<keyword evidence="3" id="KW-1003">Cell membrane</keyword>
<feature type="transmembrane region" description="Helical" evidence="8">
    <location>
        <begin position="48"/>
        <end position="70"/>
    </location>
</feature>
<dbReference type="GO" id="GO:0005886">
    <property type="term" value="C:plasma membrane"/>
    <property type="evidence" value="ECO:0007669"/>
    <property type="project" value="UniProtKB-SubCell"/>
</dbReference>